<dbReference type="InterPro" id="IPR036388">
    <property type="entry name" value="WH-like_DNA-bd_sf"/>
</dbReference>
<keyword evidence="6" id="KW-1185">Reference proteome</keyword>
<evidence type="ECO:0000256" key="2">
    <source>
        <dbReference type="ARBA" id="ARBA00023125"/>
    </source>
</evidence>
<dbReference type="SMART" id="SM00418">
    <property type="entry name" value="HTH_ARSR"/>
    <property type="match status" value="1"/>
</dbReference>
<protein>
    <submittedName>
        <fullName evidence="5">DNA-binding transcriptional ArsR family regulator</fullName>
    </submittedName>
</protein>
<keyword evidence="2 5" id="KW-0238">DNA-binding</keyword>
<dbReference type="Pfam" id="PF12840">
    <property type="entry name" value="HTH_20"/>
    <property type="match status" value="1"/>
</dbReference>
<dbReference type="InterPro" id="IPR011991">
    <property type="entry name" value="ArsR-like_HTH"/>
</dbReference>
<evidence type="ECO:0000313" key="5">
    <source>
        <dbReference type="EMBL" id="MBP2356520.1"/>
    </source>
</evidence>
<dbReference type="GO" id="GO:0003677">
    <property type="term" value="F:DNA binding"/>
    <property type="evidence" value="ECO:0007669"/>
    <property type="project" value="UniProtKB-KW"/>
</dbReference>
<proteinExistence type="predicted"/>
<dbReference type="PANTHER" id="PTHR33154:SF12">
    <property type="entry name" value="TRANSCRIPTIONAL REGULATORY PROTEIN"/>
    <property type="match status" value="1"/>
</dbReference>
<dbReference type="SUPFAM" id="SSF46785">
    <property type="entry name" value="Winged helix' DNA-binding domain"/>
    <property type="match status" value="1"/>
</dbReference>
<dbReference type="InterPro" id="IPR001845">
    <property type="entry name" value="HTH_ArsR_DNA-bd_dom"/>
</dbReference>
<gene>
    <name evidence="5" type="ORF">JOF29_007630</name>
</gene>
<dbReference type="Proteomes" id="UP000755585">
    <property type="component" value="Unassembled WGS sequence"/>
</dbReference>
<dbReference type="InterPro" id="IPR051081">
    <property type="entry name" value="HTH_MetalResp_TranReg"/>
</dbReference>
<sequence length="110" mass="12212">MAVESGRARTLTHVDPAEVTLQSALDALADPVRRCILRDLAAHPDWTRPCGTFDLPVKKATASHHFSVLRSAGLIEQRDEGARRLNRLRRPEFEAVFPGLLTATIDREAD</sequence>
<evidence type="ECO:0000256" key="3">
    <source>
        <dbReference type="ARBA" id="ARBA00023163"/>
    </source>
</evidence>
<evidence type="ECO:0000313" key="6">
    <source>
        <dbReference type="Proteomes" id="UP000755585"/>
    </source>
</evidence>
<comment type="caution">
    <text evidence="5">The sequence shown here is derived from an EMBL/GenBank/DDBJ whole genome shotgun (WGS) entry which is preliminary data.</text>
</comment>
<dbReference type="EMBL" id="JAGINT010000002">
    <property type="protein sequence ID" value="MBP2356520.1"/>
    <property type="molecule type" value="Genomic_DNA"/>
</dbReference>
<feature type="domain" description="HTH arsR-type" evidence="4">
    <location>
        <begin position="23"/>
        <end position="102"/>
    </location>
</feature>
<dbReference type="InterPro" id="IPR036390">
    <property type="entry name" value="WH_DNA-bd_sf"/>
</dbReference>
<reference evidence="5 6" key="1">
    <citation type="submission" date="2021-03" db="EMBL/GenBank/DDBJ databases">
        <title>Sequencing the genomes of 1000 actinobacteria strains.</title>
        <authorList>
            <person name="Klenk H.-P."/>
        </authorList>
    </citation>
    <scope>NUCLEOTIDE SEQUENCE [LARGE SCALE GENOMIC DNA]</scope>
    <source>
        <strain evidence="5 6">DSM 18824</strain>
    </source>
</reference>
<dbReference type="CDD" id="cd00090">
    <property type="entry name" value="HTH_ARSR"/>
    <property type="match status" value="1"/>
</dbReference>
<evidence type="ECO:0000259" key="4">
    <source>
        <dbReference type="SMART" id="SM00418"/>
    </source>
</evidence>
<dbReference type="PRINTS" id="PR00778">
    <property type="entry name" value="HTHARSR"/>
</dbReference>
<dbReference type="RefSeq" id="WP_209699022.1">
    <property type="nucleotide sequence ID" value="NZ_BAAAVU010000003.1"/>
</dbReference>
<organism evidence="5 6">
    <name type="scientific">Kribbella aluminosa</name>
    <dbReference type="NCBI Taxonomy" id="416017"/>
    <lineage>
        <taxon>Bacteria</taxon>
        <taxon>Bacillati</taxon>
        <taxon>Actinomycetota</taxon>
        <taxon>Actinomycetes</taxon>
        <taxon>Propionibacteriales</taxon>
        <taxon>Kribbellaceae</taxon>
        <taxon>Kribbella</taxon>
    </lineage>
</organism>
<dbReference type="Gene3D" id="1.10.10.10">
    <property type="entry name" value="Winged helix-like DNA-binding domain superfamily/Winged helix DNA-binding domain"/>
    <property type="match status" value="1"/>
</dbReference>
<keyword evidence="1" id="KW-0805">Transcription regulation</keyword>
<keyword evidence="3" id="KW-0804">Transcription</keyword>
<dbReference type="PANTHER" id="PTHR33154">
    <property type="entry name" value="TRANSCRIPTIONAL REGULATOR, ARSR FAMILY"/>
    <property type="match status" value="1"/>
</dbReference>
<name>A0ABS4UY05_9ACTN</name>
<accession>A0ABS4UY05</accession>
<evidence type="ECO:0000256" key="1">
    <source>
        <dbReference type="ARBA" id="ARBA00023015"/>
    </source>
</evidence>